<feature type="domain" description="NAD-dependent epimerase/dehydratase" evidence="3">
    <location>
        <begin position="8"/>
        <end position="122"/>
    </location>
</feature>
<evidence type="ECO:0000259" key="3">
    <source>
        <dbReference type="Pfam" id="PF01370"/>
    </source>
</evidence>
<accession>A0A315ZBQ5</accession>
<gene>
    <name evidence="4" type="ORF">BC781_102133</name>
</gene>
<name>A0A315ZBQ5_SEDFL</name>
<dbReference type="AlphaFoldDB" id="A0A315ZBQ5"/>
<dbReference type="InterPro" id="IPR036291">
    <property type="entry name" value="NAD(P)-bd_dom_sf"/>
</dbReference>
<dbReference type="InterPro" id="IPR001509">
    <property type="entry name" value="Epimerase_deHydtase"/>
</dbReference>
<dbReference type="OrthoDB" id="9798632at2"/>
<keyword evidence="5" id="KW-1185">Reference proteome</keyword>
<keyword evidence="2" id="KW-0472">Membrane</keyword>
<dbReference type="RefSeq" id="WP_109616728.1">
    <property type="nucleotide sequence ID" value="NZ_QGDO01000002.1"/>
</dbReference>
<dbReference type="PANTHER" id="PTHR14097:SF7">
    <property type="entry name" value="OXIDOREDUCTASE HTATIP2"/>
    <property type="match status" value="1"/>
</dbReference>
<proteinExistence type="predicted"/>
<dbReference type="Pfam" id="PF01370">
    <property type="entry name" value="Epimerase"/>
    <property type="match status" value="1"/>
</dbReference>
<dbReference type="EMBL" id="QGDO01000002">
    <property type="protein sequence ID" value="PWJ42589.1"/>
    <property type="molecule type" value="Genomic_DNA"/>
</dbReference>
<comment type="caution">
    <text evidence="4">The sequence shown here is derived from an EMBL/GenBank/DDBJ whole genome shotgun (WGS) entry which is preliminary data.</text>
</comment>
<dbReference type="SUPFAM" id="SSF51735">
    <property type="entry name" value="NAD(P)-binding Rossmann-fold domains"/>
    <property type="match status" value="1"/>
</dbReference>
<evidence type="ECO:0000313" key="4">
    <source>
        <dbReference type="EMBL" id="PWJ42589.1"/>
    </source>
</evidence>
<dbReference type="PANTHER" id="PTHR14097">
    <property type="entry name" value="OXIDOREDUCTASE HTATIP2"/>
    <property type="match status" value="1"/>
</dbReference>
<evidence type="ECO:0000256" key="1">
    <source>
        <dbReference type="ARBA" id="ARBA00004370"/>
    </source>
</evidence>
<dbReference type="Proteomes" id="UP000245535">
    <property type="component" value="Unassembled WGS sequence"/>
</dbReference>
<evidence type="ECO:0000256" key="2">
    <source>
        <dbReference type="ARBA" id="ARBA00023136"/>
    </source>
</evidence>
<evidence type="ECO:0000313" key="5">
    <source>
        <dbReference type="Proteomes" id="UP000245535"/>
    </source>
</evidence>
<comment type="subcellular location">
    <subcellularLocation>
        <location evidence="1">Membrane</location>
    </subcellularLocation>
</comment>
<reference evidence="4 5" key="1">
    <citation type="submission" date="2018-03" db="EMBL/GenBank/DDBJ databases">
        <title>Genomic Encyclopedia of Archaeal and Bacterial Type Strains, Phase II (KMG-II): from individual species to whole genera.</title>
        <authorList>
            <person name="Goeker M."/>
        </authorList>
    </citation>
    <scope>NUCLEOTIDE SEQUENCE [LARGE SCALE GENOMIC DNA]</scope>
    <source>
        <strain evidence="4 5">DSM 28229</strain>
    </source>
</reference>
<protein>
    <submittedName>
        <fullName evidence="4">Uncharacterized protein YbjT (DUF2867 family)</fullName>
    </submittedName>
</protein>
<organism evidence="4 5">
    <name type="scientific">Sediminitomix flava</name>
    <dbReference type="NCBI Taxonomy" id="379075"/>
    <lineage>
        <taxon>Bacteria</taxon>
        <taxon>Pseudomonadati</taxon>
        <taxon>Bacteroidota</taxon>
        <taxon>Cytophagia</taxon>
        <taxon>Cytophagales</taxon>
        <taxon>Flammeovirgaceae</taxon>
        <taxon>Sediminitomix</taxon>
    </lineage>
</organism>
<dbReference type="GO" id="GO:0016020">
    <property type="term" value="C:membrane"/>
    <property type="evidence" value="ECO:0007669"/>
    <property type="project" value="UniProtKB-SubCell"/>
</dbReference>
<dbReference type="Gene3D" id="3.40.50.720">
    <property type="entry name" value="NAD(P)-binding Rossmann-like Domain"/>
    <property type="match status" value="1"/>
</dbReference>
<sequence>MEELKKTALVIGATGLVGKNLVQLLLHDAAYDKVIVFARRSTNIGHSKLQEHIVDFDHIESWKELLKGDVLFSAMGTTIKKAGSKDVQYKIDYTYQYDVAKAASEQGVNQYVLVSSSGANAKSPIFYARMKGELDEAVIKLNFEKVAIIRPSVLVGEREERRFGEMIGIKLGKVLSAILPPIAKYKPIRGETVAQAMINSLKVPTDKKLLVYELDSVFTLAKIHSV</sequence>